<evidence type="ECO:0000256" key="6">
    <source>
        <dbReference type="ARBA" id="ARBA00022692"/>
    </source>
</evidence>
<dbReference type="AlphaFoldDB" id="A0A3D8IEJ0"/>
<dbReference type="EMBL" id="NXLQ01000023">
    <property type="protein sequence ID" value="RDU63589.1"/>
    <property type="molecule type" value="Genomic_DNA"/>
</dbReference>
<feature type="compositionally biased region" description="Polar residues" evidence="11">
    <location>
        <begin position="19"/>
        <end position="29"/>
    </location>
</feature>
<feature type="region of interest" description="Disordered" evidence="11">
    <location>
        <begin position="1"/>
        <end position="29"/>
    </location>
</feature>
<dbReference type="Pfam" id="PF03748">
    <property type="entry name" value="FliL"/>
    <property type="match status" value="1"/>
</dbReference>
<dbReference type="GO" id="GO:0006935">
    <property type="term" value="P:chemotaxis"/>
    <property type="evidence" value="ECO:0007669"/>
    <property type="project" value="UniProtKB-KW"/>
</dbReference>
<dbReference type="OrthoDB" id="5329525at2"/>
<keyword evidence="6" id="KW-0812">Transmembrane</keyword>
<keyword evidence="8" id="KW-1133">Transmembrane helix</keyword>
<evidence type="ECO:0000256" key="3">
    <source>
        <dbReference type="ARBA" id="ARBA00008281"/>
    </source>
</evidence>
<evidence type="ECO:0000256" key="11">
    <source>
        <dbReference type="SAM" id="MobiDB-lite"/>
    </source>
</evidence>
<comment type="function">
    <text evidence="1 10">Controls the rotational direction of flagella during chemotaxis.</text>
</comment>
<protein>
    <recommendedName>
        <fullName evidence="10">Flagellar protein FliL</fullName>
    </recommendedName>
</protein>
<dbReference type="InterPro" id="IPR005503">
    <property type="entry name" value="FliL"/>
</dbReference>
<evidence type="ECO:0000256" key="8">
    <source>
        <dbReference type="ARBA" id="ARBA00022989"/>
    </source>
</evidence>
<gene>
    <name evidence="12" type="ORF">CQA53_08450</name>
</gene>
<evidence type="ECO:0000256" key="9">
    <source>
        <dbReference type="ARBA" id="ARBA00023136"/>
    </source>
</evidence>
<dbReference type="GO" id="GO:0009425">
    <property type="term" value="C:bacterial-type flagellum basal body"/>
    <property type="evidence" value="ECO:0007669"/>
    <property type="project" value="InterPro"/>
</dbReference>
<keyword evidence="7 10" id="KW-0283">Flagellar rotation</keyword>
<dbReference type="GO" id="GO:0005886">
    <property type="term" value="C:plasma membrane"/>
    <property type="evidence" value="ECO:0007669"/>
    <property type="project" value="UniProtKB-SubCell"/>
</dbReference>
<keyword evidence="9 10" id="KW-0472">Membrane</keyword>
<keyword evidence="5 10" id="KW-0145">Chemotaxis</keyword>
<evidence type="ECO:0000256" key="1">
    <source>
        <dbReference type="ARBA" id="ARBA00002254"/>
    </source>
</evidence>
<dbReference type="GO" id="GO:0071978">
    <property type="term" value="P:bacterial-type flagellum-dependent swarming motility"/>
    <property type="evidence" value="ECO:0007669"/>
    <property type="project" value="TreeGrafter"/>
</dbReference>
<evidence type="ECO:0000256" key="10">
    <source>
        <dbReference type="RuleBase" id="RU364125"/>
    </source>
</evidence>
<dbReference type="PANTHER" id="PTHR35091:SF2">
    <property type="entry name" value="FLAGELLAR PROTEIN FLIL"/>
    <property type="match status" value="1"/>
</dbReference>
<keyword evidence="13" id="KW-1185">Reference proteome</keyword>
<comment type="similarity">
    <text evidence="3 10">Belongs to the FliL family.</text>
</comment>
<reference evidence="12 13" key="1">
    <citation type="submission" date="2018-04" db="EMBL/GenBank/DDBJ databases">
        <title>Novel Campyloabacter and Helicobacter Species and Strains.</title>
        <authorList>
            <person name="Mannion A.J."/>
            <person name="Shen Z."/>
            <person name="Fox J.G."/>
        </authorList>
    </citation>
    <scope>NUCLEOTIDE SEQUENCE [LARGE SCALE GENOMIC DNA]</scope>
    <source>
        <strain evidence="12 13">MIT 17-337</strain>
    </source>
</reference>
<evidence type="ECO:0000256" key="2">
    <source>
        <dbReference type="ARBA" id="ARBA00004162"/>
    </source>
</evidence>
<evidence type="ECO:0000313" key="12">
    <source>
        <dbReference type="EMBL" id="RDU63589.1"/>
    </source>
</evidence>
<evidence type="ECO:0000313" key="13">
    <source>
        <dbReference type="Proteomes" id="UP000256379"/>
    </source>
</evidence>
<evidence type="ECO:0000256" key="5">
    <source>
        <dbReference type="ARBA" id="ARBA00022500"/>
    </source>
</evidence>
<comment type="caution">
    <text evidence="12">The sequence shown here is derived from an EMBL/GenBank/DDBJ whole genome shotgun (WGS) entry which is preliminary data.</text>
</comment>
<dbReference type="Proteomes" id="UP000256379">
    <property type="component" value="Unassembled WGS sequence"/>
</dbReference>
<name>A0A3D8IEJ0_9HELI</name>
<organism evidence="12 13">
    <name type="scientific">Helicobacter didelphidarum</name>
    <dbReference type="NCBI Taxonomy" id="2040648"/>
    <lineage>
        <taxon>Bacteria</taxon>
        <taxon>Pseudomonadati</taxon>
        <taxon>Campylobacterota</taxon>
        <taxon>Epsilonproteobacteria</taxon>
        <taxon>Campylobacterales</taxon>
        <taxon>Helicobacteraceae</taxon>
        <taxon>Helicobacter</taxon>
    </lineage>
</organism>
<dbReference type="PANTHER" id="PTHR35091">
    <property type="entry name" value="FLAGELLAR PROTEIN FLIL"/>
    <property type="match status" value="1"/>
</dbReference>
<sequence>MDLINDKKEEENSDGGGSNAPSVQVANLSPEQQALLQNEAYKNPAAIQPIEKDFVINLKSPNPDNMREGGFVKFKATLLLGDKNTVKEIDAKVDVVRSVITDATSAFTGVELQSAQGRQKLANSIVSSLNSVLTDGKVAAIVFPDFVLQP</sequence>
<comment type="subcellular location">
    <subcellularLocation>
        <location evidence="2">Cell membrane</location>
        <topology evidence="2">Single-pass membrane protein</topology>
    </subcellularLocation>
</comment>
<keyword evidence="4 10" id="KW-1003">Cell membrane</keyword>
<evidence type="ECO:0000256" key="7">
    <source>
        <dbReference type="ARBA" id="ARBA00022779"/>
    </source>
</evidence>
<feature type="compositionally biased region" description="Basic and acidic residues" evidence="11">
    <location>
        <begin position="1"/>
        <end position="10"/>
    </location>
</feature>
<evidence type="ECO:0000256" key="4">
    <source>
        <dbReference type="ARBA" id="ARBA00022475"/>
    </source>
</evidence>
<accession>A0A3D8IEJ0</accession>
<proteinExistence type="inferred from homology"/>